<comment type="caution">
    <text evidence="3">The sequence shown here is derived from an EMBL/GenBank/DDBJ whole genome shotgun (WGS) entry which is preliminary data.</text>
</comment>
<evidence type="ECO:0000259" key="2">
    <source>
        <dbReference type="Pfam" id="PF01593"/>
    </source>
</evidence>
<dbReference type="RefSeq" id="WP_301167021.1">
    <property type="nucleotide sequence ID" value="NZ_JAUHTR010000008.1"/>
</dbReference>
<feature type="domain" description="Amine oxidase" evidence="2">
    <location>
        <begin position="13"/>
        <end position="247"/>
    </location>
</feature>
<evidence type="ECO:0000256" key="1">
    <source>
        <dbReference type="ARBA" id="ARBA00038322"/>
    </source>
</evidence>
<dbReference type="Gene3D" id="3.90.660.50">
    <property type="match status" value="1"/>
</dbReference>
<name>A0ABT8HZ02_9BACL</name>
<dbReference type="InterPro" id="IPR002937">
    <property type="entry name" value="Amino_oxidase"/>
</dbReference>
<dbReference type="Gene3D" id="3.50.50.60">
    <property type="entry name" value="FAD/NAD(P)-binding domain"/>
    <property type="match status" value="1"/>
</dbReference>
<protein>
    <submittedName>
        <fullName evidence="3">FAD-dependent oxidoreductase</fullName>
    </submittedName>
</protein>
<evidence type="ECO:0000313" key="3">
    <source>
        <dbReference type="EMBL" id="MDN4526006.1"/>
    </source>
</evidence>
<gene>
    <name evidence="3" type="ORF">QYB97_16085</name>
</gene>
<dbReference type="PANTHER" id="PTHR43734:SF1">
    <property type="entry name" value="PHYTOENE DESATURASE"/>
    <property type="match status" value="1"/>
</dbReference>
<dbReference type="EMBL" id="JAUHTR010000008">
    <property type="protein sequence ID" value="MDN4526006.1"/>
    <property type="molecule type" value="Genomic_DNA"/>
</dbReference>
<proteinExistence type="inferred from homology"/>
<sequence length="429" mass="46693">MKKYETAIIGGGLSGLTAAVYLAEAGIETVIIEKGKEVGGRAQTVKKKGAYLNLGAHALYKGGEAEAVLHELGITPSGGTPGTKGSAIWNQSIRPLPHHLSSLFATKLFSWSGKMEFGKVMLKLTKLKPESISTVSLREWAETEITDPMVRHTFYALCRTSTYCIEPEKLNARNVLAQVQKGLKGVLYIDGGWQTIADAIKTLAVDAGVTFLNHQSVDSVKRENSFILSLKSEEKLEASYIISTAGPEQTYSLLEGMEGTSLDRWRKSVKPIYAACLDVSLRKLPQPNEQFAIGIDQHILFTNQSRAASVSEDGSSVVSVLKYLGTETTASPEADKRELEKIMDLMQPGWRTELEAYQFLPHIAVVQGSCAMMDYVPYGPFVPELPGFYVAGDGAGHSEMLVDAAFASAKRAASAIIHNYGNLEIRREA</sequence>
<reference evidence="3" key="1">
    <citation type="submission" date="2023-07" db="EMBL/GenBank/DDBJ databases">
        <title>Fictibacillus sp. isolated from freshwater pond.</title>
        <authorList>
            <person name="Kirdat K."/>
            <person name="Bhat A."/>
            <person name="Mourya A."/>
            <person name="Yadav A."/>
        </authorList>
    </citation>
    <scope>NUCLEOTIDE SEQUENCE</scope>
    <source>
        <strain evidence="3">NE201</strain>
    </source>
</reference>
<dbReference type="PANTHER" id="PTHR43734">
    <property type="entry name" value="PHYTOENE DESATURASE"/>
    <property type="match status" value="1"/>
</dbReference>
<dbReference type="Proteomes" id="UP001172721">
    <property type="component" value="Unassembled WGS sequence"/>
</dbReference>
<dbReference type="SUPFAM" id="SSF51905">
    <property type="entry name" value="FAD/NAD(P)-binding domain"/>
    <property type="match status" value="1"/>
</dbReference>
<comment type="similarity">
    <text evidence="1">Belongs to the carotenoid/retinoid oxidoreductase family. CrtN subfamily.</text>
</comment>
<accession>A0ABT8HZ02</accession>
<organism evidence="3 4">
    <name type="scientific">Fictibacillus fluitans</name>
    <dbReference type="NCBI Taxonomy" id="3058422"/>
    <lineage>
        <taxon>Bacteria</taxon>
        <taxon>Bacillati</taxon>
        <taxon>Bacillota</taxon>
        <taxon>Bacilli</taxon>
        <taxon>Bacillales</taxon>
        <taxon>Fictibacillaceae</taxon>
        <taxon>Fictibacillus</taxon>
    </lineage>
</organism>
<dbReference type="Pfam" id="PF01593">
    <property type="entry name" value="Amino_oxidase"/>
    <property type="match status" value="1"/>
</dbReference>
<evidence type="ECO:0000313" key="4">
    <source>
        <dbReference type="Proteomes" id="UP001172721"/>
    </source>
</evidence>
<dbReference type="InterPro" id="IPR036188">
    <property type="entry name" value="FAD/NAD-bd_sf"/>
</dbReference>
<keyword evidence="4" id="KW-1185">Reference proteome</keyword>